<feature type="transmembrane region" description="Helical" evidence="6">
    <location>
        <begin position="54"/>
        <end position="80"/>
    </location>
</feature>
<dbReference type="PANTHER" id="PTHR43385">
    <property type="entry name" value="RIBOFLAVIN TRANSPORTER RIBJ"/>
    <property type="match status" value="1"/>
</dbReference>
<feature type="transmembrane region" description="Helical" evidence="6">
    <location>
        <begin position="12"/>
        <end position="34"/>
    </location>
</feature>
<sequence>MPKWFPKHRGLVVGIVTGAFAAGGFVFTPIQTAYINPDNIKADNKTRTFSDADLLSRVPTTFLIMAAVIAGFELIGIALIRDKPSLSKKQVTSASPQNTGLLSIMVLHMFHYNSIDNTVFLGQSEFHLTINVATMSFSVWNTSETIDSWWVSPWPGQLATLWVELYGA</sequence>
<comment type="caution">
    <text evidence="7">The sequence shown here is derived from an EMBL/GenBank/DDBJ whole genome shotgun (WGS) entry which is preliminary data.</text>
</comment>
<dbReference type="AlphaFoldDB" id="A0A8J4SVQ6"/>
<dbReference type="EMBL" id="LUCH01004121">
    <property type="protein sequence ID" value="KAF5399356.1"/>
    <property type="molecule type" value="Genomic_DNA"/>
</dbReference>
<name>A0A8J4SVQ6_9TREM</name>
<organism evidence="7 8">
    <name type="scientific">Paragonimus heterotremus</name>
    <dbReference type="NCBI Taxonomy" id="100268"/>
    <lineage>
        <taxon>Eukaryota</taxon>
        <taxon>Metazoa</taxon>
        <taxon>Spiralia</taxon>
        <taxon>Lophotrochozoa</taxon>
        <taxon>Platyhelminthes</taxon>
        <taxon>Trematoda</taxon>
        <taxon>Digenea</taxon>
        <taxon>Plagiorchiida</taxon>
        <taxon>Troglotremata</taxon>
        <taxon>Troglotrematidae</taxon>
        <taxon>Paragonimus</taxon>
    </lineage>
</organism>
<evidence type="ECO:0000313" key="8">
    <source>
        <dbReference type="Proteomes" id="UP000748531"/>
    </source>
</evidence>
<keyword evidence="5 6" id="KW-0472">Membrane</keyword>
<comment type="subcellular location">
    <subcellularLocation>
        <location evidence="1">Membrane</location>
        <topology evidence="1">Multi-pass membrane protein</topology>
    </subcellularLocation>
</comment>
<dbReference type="InterPro" id="IPR036259">
    <property type="entry name" value="MFS_trans_sf"/>
</dbReference>
<keyword evidence="8" id="KW-1185">Reference proteome</keyword>
<accession>A0A8J4SVQ6</accession>
<evidence type="ECO:0000256" key="3">
    <source>
        <dbReference type="ARBA" id="ARBA00022692"/>
    </source>
</evidence>
<dbReference type="GO" id="GO:0016020">
    <property type="term" value="C:membrane"/>
    <property type="evidence" value="ECO:0007669"/>
    <property type="project" value="UniProtKB-SubCell"/>
</dbReference>
<evidence type="ECO:0000256" key="4">
    <source>
        <dbReference type="ARBA" id="ARBA00022989"/>
    </source>
</evidence>
<keyword evidence="3 6" id="KW-0812">Transmembrane</keyword>
<gene>
    <name evidence="7" type="ORF">PHET_07654</name>
</gene>
<keyword evidence="4 6" id="KW-1133">Transmembrane helix</keyword>
<dbReference type="PANTHER" id="PTHR43385:SF1">
    <property type="entry name" value="RIBOFLAVIN TRANSPORTER RIBJ"/>
    <property type="match status" value="1"/>
</dbReference>
<evidence type="ECO:0000256" key="1">
    <source>
        <dbReference type="ARBA" id="ARBA00004141"/>
    </source>
</evidence>
<dbReference type="InterPro" id="IPR052983">
    <property type="entry name" value="MFS_Riboflavin_Transporter"/>
</dbReference>
<dbReference type="SUPFAM" id="SSF103473">
    <property type="entry name" value="MFS general substrate transporter"/>
    <property type="match status" value="1"/>
</dbReference>
<evidence type="ECO:0000256" key="5">
    <source>
        <dbReference type="ARBA" id="ARBA00023136"/>
    </source>
</evidence>
<protein>
    <submittedName>
        <fullName evidence="7">Uncharacterized protein</fullName>
    </submittedName>
</protein>
<dbReference type="OrthoDB" id="410267at2759"/>
<dbReference type="Proteomes" id="UP000748531">
    <property type="component" value="Unassembled WGS sequence"/>
</dbReference>
<evidence type="ECO:0000256" key="2">
    <source>
        <dbReference type="ARBA" id="ARBA00022448"/>
    </source>
</evidence>
<proteinExistence type="predicted"/>
<keyword evidence="2" id="KW-0813">Transport</keyword>
<evidence type="ECO:0000313" key="7">
    <source>
        <dbReference type="EMBL" id="KAF5399356.1"/>
    </source>
</evidence>
<reference evidence="7" key="1">
    <citation type="submission" date="2019-05" db="EMBL/GenBank/DDBJ databases">
        <title>Annotation for the trematode Paragonimus heterotremus.</title>
        <authorList>
            <person name="Choi Y.-J."/>
        </authorList>
    </citation>
    <scope>NUCLEOTIDE SEQUENCE</scope>
    <source>
        <strain evidence="7">LC</strain>
    </source>
</reference>
<evidence type="ECO:0000256" key="6">
    <source>
        <dbReference type="SAM" id="Phobius"/>
    </source>
</evidence>